<keyword evidence="3" id="KW-0233">DNA recombination</keyword>
<accession>A0AAV5ASH4</accession>
<evidence type="ECO:0000256" key="2">
    <source>
        <dbReference type="ARBA" id="ARBA00022763"/>
    </source>
</evidence>
<keyword evidence="2" id="KW-0227">DNA damage</keyword>
<evidence type="ECO:0000313" key="6">
    <source>
        <dbReference type="EMBL" id="GJJ14845.1"/>
    </source>
</evidence>
<evidence type="ECO:0000256" key="5">
    <source>
        <dbReference type="SAM" id="MobiDB-lite"/>
    </source>
</evidence>
<proteinExistence type="inferred from homology"/>
<dbReference type="GO" id="GO:0000724">
    <property type="term" value="P:double-strand break repair via homologous recombination"/>
    <property type="evidence" value="ECO:0007669"/>
    <property type="project" value="TreeGrafter"/>
</dbReference>
<comment type="caution">
    <text evidence="6">The sequence shown here is derived from an EMBL/GenBank/DDBJ whole genome shotgun (WGS) entry which is preliminary data.</text>
</comment>
<protein>
    <submittedName>
        <fullName evidence="6">Uncharacterized protein</fullName>
    </submittedName>
</protein>
<reference evidence="6" key="1">
    <citation type="submission" date="2021-10" db="EMBL/GenBank/DDBJ databases">
        <title>De novo Genome Assembly of Clathrus columnatus (Basidiomycota, Fungi) Using Illumina and Nanopore Sequence Data.</title>
        <authorList>
            <person name="Ogiso-Tanaka E."/>
            <person name="Itagaki H."/>
            <person name="Hosoya T."/>
            <person name="Hosaka K."/>
        </authorList>
    </citation>
    <scope>NUCLEOTIDE SEQUENCE</scope>
    <source>
        <strain evidence="6">MO-923</strain>
    </source>
</reference>
<evidence type="ECO:0000256" key="1">
    <source>
        <dbReference type="ARBA" id="ARBA00006638"/>
    </source>
</evidence>
<feature type="region of interest" description="Disordered" evidence="5">
    <location>
        <begin position="216"/>
        <end position="327"/>
    </location>
</feature>
<evidence type="ECO:0000256" key="4">
    <source>
        <dbReference type="ARBA" id="ARBA00023204"/>
    </source>
</evidence>
<dbReference type="Gene3D" id="3.30.390.80">
    <property type="entry name" value="DNA repair protein Rad52/59/22"/>
    <property type="match status" value="1"/>
</dbReference>
<dbReference type="AlphaFoldDB" id="A0AAV5ASH4"/>
<evidence type="ECO:0000256" key="3">
    <source>
        <dbReference type="ARBA" id="ARBA00023172"/>
    </source>
</evidence>
<dbReference type="PANTHER" id="PTHR12132:SF1">
    <property type="entry name" value="DNA REPAIR PROTEIN RAD52 HOMOLOG"/>
    <property type="match status" value="1"/>
</dbReference>
<organism evidence="6 7">
    <name type="scientific">Clathrus columnatus</name>
    <dbReference type="NCBI Taxonomy" id="1419009"/>
    <lineage>
        <taxon>Eukaryota</taxon>
        <taxon>Fungi</taxon>
        <taxon>Dikarya</taxon>
        <taxon>Basidiomycota</taxon>
        <taxon>Agaricomycotina</taxon>
        <taxon>Agaricomycetes</taxon>
        <taxon>Phallomycetidae</taxon>
        <taxon>Phallales</taxon>
        <taxon>Clathraceae</taxon>
        <taxon>Clathrus</taxon>
    </lineage>
</organism>
<comment type="similarity">
    <text evidence="1">Belongs to the RAD52 family.</text>
</comment>
<dbReference type="GO" id="GO:0003697">
    <property type="term" value="F:single-stranded DNA binding"/>
    <property type="evidence" value="ECO:0007669"/>
    <property type="project" value="UniProtKB-ARBA"/>
</dbReference>
<dbReference type="EMBL" id="BPWL01000010">
    <property type="protein sequence ID" value="GJJ14845.1"/>
    <property type="molecule type" value="Genomic_DNA"/>
</dbReference>
<dbReference type="InterPro" id="IPR042525">
    <property type="entry name" value="Rad52_Rad59_Rad22_sf"/>
</dbReference>
<name>A0AAV5ASH4_9AGAM</name>
<dbReference type="GO" id="GO:0005634">
    <property type="term" value="C:nucleus"/>
    <property type="evidence" value="ECO:0007669"/>
    <property type="project" value="TreeGrafter"/>
</dbReference>
<dbReference type="GO" id="GO:0006312">
    <property type="term" value="P:mitotic recombination"/>
    <property type="evidence" value="ECO:0007669"/>
    <property type="project" value="TreeGrafter"/>
</dbReference>
<dbReference type="InterPro" id="IPR007232">
    <property type="entry name" value="Rad52_Rad59_Rad22"/>
</dbReference>
<feature type="compositionally biased region" description="Polar residues" evidence="5">
    <location>
        <begin position="285"/>
        <end position="303"/>
    </location>
</feature>
<dbReference type="GO" id="GO:0045002">
    <property type="term" value="P:double-strand break repair via single-strand annealing"/>
    <property type="evidence" value="ECO:0007669"/>
    <property type="project" value="TreeGrafter"/>
</dbReference>
<dbReference type="FunFam" id="3.30.390.80:FF:000001">
    <property type="entry name" value="DNA repair protein RAD52 homolog"/>
    <property type="match status" value="1"/>
</dbReference>
<evidence type="ECO:0000313" key="7">
    <source>
        <dbReference type="Proteomes" id="UP001050691"/>
    </source>
</evidence>
<feature type="compositionally biased region" description="Polar residues" evidence="5">
    <location>
        <begin position="262"/>
        <end position="271"/>
    </location>
</feature>
<feature type="compositionally biased region" description="Low complexity" evidence="5">
    <location>
        <begin position="238"/>
        <end position="255"/>
    </location>
</feature>
<sequence length="522" mass="57038">MALQHNSLPGNSTQMVYSGPMSYNAASHGVPFPNSTPFPALLDPSTLPPEPTYYDISVATHKQIASLQAKLDQKLGPEYISQRPGPGGGPKLTYAEGWKIINLANQVFGFNGWSSNICSVSVDYLDPVDDGKRWNCGVSAVVRVTLSGGVYHEDIGYGVAENIKGKGTALDKCKKEAVTDGIKRTLRNFGNLLGNCLYDKQYTQEIVKVKVQPPKFNQDTLHRSPEFEQGNSRGSKPASASNSSSSNVNAGSTANVQKPLHPSNNTGNQSVKCKDEPPTPYISKTPANQIITHDTCQDTPTIRNTKHLQDSRAKHGNSTDQEDASYFNSEDDPYFMQLDMEVGGEVSLEEDRPIDPEAEYDDPHQIKLSMNRGATSLQQGKNENTRPHPGIEKTIQAQQPGLLRTPQLAPNLKQSEQPQHEINIHTVKSECQTSRTSNALGGFHFPSPMDSSRSGISATSHVTGVKRGLDAINDTSGNYRREAVVQNALRTHGKPADTGGRAREPLAPLMLNENNDVKRMRR</sequence>
<gene>
    <name evidence="6" type="ORF">Clacol_009113</name>
</gene>
<keyword evidence="4" id="KW-0234">DNA repair</keyword>
<dbReference type="InterPro" id="IPR041247">
    <property type="entry name" value="Rad52_fam"/>
</dbReference>
<dbReference type="Pfam" id="PF04098">
    <property type="entry name" value="Rad52_Rad22"/>
    <property type="match status" value="1"/>
</dbReference>
<dbReference type="Proteomes" id="UP001050691">
    <property type="component" value="Unassembled WGS sequence"/>
</dbReference>
<dbReference type="PANTHER" id="PTHR12132">
    <property type="entry name" value="DNA REPAIR AND RECOMBINATION PROTEIN RAD52, RAD59"/>
    <property type="match status" value="1"/>
</dbReference>
<keyword evidence="7" id="KW-1185">Reference proteome</keyword>
<dbReference type="SUPFAM" id="SSF54768">
    <property type="entry name" value="dsRNA-binding domain-like"/>
    <property type="match status" value="1"/>
</dbReference>